<feature type="region of interest" description="Disordered" evidence="1">
    <location>
        <begin position="107"/>
        <end position="135"/>
    </location>
</feature>
<evidence type="ECO:0000259" key="2">
    <source>
        <dbReference type="Pfam" id="PF14338"/>
    </source>
</evidence>
<dbReference type="AlphaFoldDB" id="A0A848B3T9"/>
<protein>
    <recommendedName>
        <fullName evidence="2">Restriction system protein Mrr-like N-terminal domain-containing protein</fullName>
    </recommendedName>
</protein>
<dbReference type="InterPro" id="IPR025745">
    <property type="entry name" value="Mrr-like_N_dom"/>
</dbReference>
<dbReference type="EMBL" id="JABAEW010000134">
    <property type="protein sequence ID" value="NMD89453.1"/>
    <property type="molecule type" value="Genomic_DNA"/>
</dbReference>
<reference evidence="3 4" key="1">
    <citation type="submission" date="2020-04" db="EMBL/GenBank/DDBJ databases">
        <authorList>
            <person name="Hitch T.C.A."/>
            <person name="Wylensek D."/>
            <person name="Clavel T."/>
        </authorList>
    </citation>
    <scope>NUCLEOTIDE SEQUENCE [LARGE SCALE GENOMIC DNA]</scope>
    <source>
        <strain evidence="3 4">COR2-253-APC-1A</strain>
    </source>
</reference>
<feature type="domain" description="Restriction system protein Mrr-like N-terminal" evidence="2">
    <location>
        <begin position="6"/>
        <end position="90"/>
    </location>
</feature>
<name>A0A848B3T9_9BACT</name>
<dbReference type="Proteomes" id="UP000576225">
    <property type="component" value="Unassembled WGS sequence"/>
</dbReference>
<accession>A0A848B3T9</accession>
<evidence type="ECO:0000256" key="1">
    <source>
        <dbReference type="SAM" id="MobiDB-lite"/>
    </source>
</evidence>
<dbReference type="Pfam" id="PF14338">
    <property type="entry name" value="Mrr_N"/>
    <property type="match status" value="1"/>
</dbReference>
<proteinExistence type="predicted"/>
<evidence type="ECO:0000313" key="4">
    <source>
        <dbReference type="Proteomes" id="UP000576225"/>
    </source>
</evidence>
<sequence length="175" mass="19942">MSVPDYQQFMLPVLQFAEDGKLHTMSELRTYCYRKMKLSEADLAERLSSGGRTADSRIYWAKAYLIQARALESPRRGTLQITDRGRELLALKKDRLTNKDLERYQEFRDFHSPSRKSSGNKSLPDDLPETAADTANTPEEQMDSILESVNKLLAADLVKKVIEAGDKFLLLSQIL</sequence>
<gene>
    <name evidence="3" type="ORF">HF882_23000</name>
</gene>
<comment type="caution">
    <text evidence="3">The sequence shown here is derived from an EMBL/GenBank/DDBJ whole genome shotgun (WGS) entry which is preliminary data.</text>
</comment>
<evidence type="ECO:0000313" key="3">
    <source>
        <dbReference type="EMBL" id="NMD89453.1"/>
    </source>
</evidence>
<organism evidence="3 4">
    <name type="scientific">Victivallis vadensis</name>
    <dbReference type="NCBI Taxonomy" id="172901"/>
    <lineage>
        <taxon>Bacteria</taxon>
        <taxon>Pseudomonadati</taxon>
        <taxon>Lentisphaerota</taxon>
        <taxon>Lentisphaeria</taxon>
        <taxon>Victivallales</taxon>
        <taxon>Victivallaceae</taxon>
        <taxon>Victivallis</taxon>
    </lineage>
</organism>